<evidence type="ECO:0000256" key="2">
    <source>
        <dbReference type="ARBA" id="ARBA00006595"/>
    </source>
</evidence>
<gene>
    <name evidence="8" type="ORF">FOA43_001864</name>
</gene>
<comment type="subcellular location">
    <subcellularLocation>
        <location evidence="1">Membrane</location>
        <topology evidence="1">Multi-pass membrane protein</topology>
    </subcellularLocation>
</comment>
<keyword evidence="4 7" id="KW-0812">Transmembrane</keyword>
<dbReference type="EMBL" id="CP064812">
    <property type="protein sequence ID" value="QPG74534.1"/>
    <property type="molecule type" value="Genomic_DNA"/>
</dbReference>
<dbReference type="GeneID" id="62195265"/>
<feature type="transmembrane region" description="Helical" evidence="7">
    <location>
        <begin position="204"/>
        <end position="225"/>
    </location>
</feature>
<dbReference type="AlphaFoldDB" id="A0A875S5R6"/>
<dbReference type="Proteomes" id="UP000662931">
    <property type="component" value="Chromosome 1"/>
</dbReference>
<evidence type="ECO:0000313" key="8">
    <source>
        <dbReference type="EMBL" id="QPG74534.1"/>
    </source>
</evidence>
<dbReference type="GO" id="GO:0000329">
    <property type="term" value="C:fungal-type vacuole membrane"/>
    <property type="evidence" value="ECO:0007669"/>
    <property type="project" value="TreeGrafter"/>
</dbReference>
<evidence type="ECO:0000256" key="5">
    <source>
        <dbReference type="ARBA" id="ARBA00022989"/>
    </source>
</evidence>
<evidence type="ECO:0000313" key="9">
    <source>
        <dbReference type="Proteomes" id="UP000662931"/>
    </source>
</evidence>
<feature type="transmembrane region" description="Helical" evidence="7">
    <location>
        <begin position="83"/>
        <end position="102"/>
    </location>
</feature>
<evidence type="ECO:0000256" key="6">
    <source>
        <dbReference type="ARBA" id="ARBA00023136"/>
    </source>
</evidence>
<evidence type="ECO:0008006" key="10">
    <source>
        <dbReference type="Google" id="ProtNLM"/>
    </source>
</evidence>
<accession>A0A875S5R6</accession>
<evidence type="ECO:0000256" key="7">
    <source>
        <dbReference type="SAM" id="Phobius"/>
    </source>
</evidence>
<sequence length="515" mass="56808">MASDSETTPLVRVHSTLVDELPSRRIRIIQVVCAMTWCLFAAGPIFGFAALKPVLISEGVYKDLCPVDVLSSSDICVERDLKLNFMFTLAAVVTNATAFIVGRVLDTYGPRITGIVGSFVIFGGAVLLASGSRITLFDSYLSGYVTMAFGGPFVFISCFQLANSFPGHSGLVLALLTGSFDTSSALFMFYRVIYQNNYVKNLSLNKFFTAYLIVPVFILVCQLTIMPKNSYKTVETLARIGKTGIDETGLPVDSEDSRYDPQEVNELERTRSHLSIRSSKSVFEEIADKQLNDKSGGVHGVLHGKQVKEQLKTPWFYLMCLFTTIQMLRINYFLATIRSQMTWYFDSELTAIKINKLFDIALPLGGVLSIPFIGLILDNLKTLTTLHILLIVSALIGLAGMTSSIFLQVAGICVLVLYRPFYYTAVSDYCAKVFGFETFGTVYGTIICFSGICNLLQSYLDKLTHFSFHMDPNPVNGLLLGLTILFGGSMLGYVKGQERKIKRQAIISEALAGAE</sequence>
<dbReference type="RefSeq" id="XP_038778099.1">
    <property type="nucleotide sequence ID" value="XM_038922171.1"/>
</dbReference>
<comment type="similarity">
    <text evidence="2">Belongs to the SLC43A transporter (TC 2.A.1.44) family.</text>
</comment>
<feature type="transmembrane region" description="Helical" evidence="7">
    <location>
        <begin position="315"/>
        <end position="337"/>
    </location>
</feature>
<feature type="transmembrane region" description="Helical" evidence="7">
    <location>
        <begin position="389"/>
        <end position="418"/>
    </location>
</feature>
<proteinExistence type="inferred from homology"/>
<evidence type="ECO:0000256" key="4">
    <source>
        <dbReference type="ARBA" id="ARBA00022692"/>
    </source>
</evidence>
<dbReference type="SUPFAM" id="SSF103473">
    <property type="entry name" value="MFS general substrate transporter"/>
    <property type="match status" value="1"/>
</dbReference>
<feature type="transmembrane region" description="Helical" evidence="7">
    <location>
        <begin position="439"/>
        <end position="457"/>
    </location>
</feature>
<evidence type="ECO:0000256" key="3">
    <source>
        <dbReference type="ARBA" id="ARBA00022448"/>
    </source>
</evidence>
<keyword evidence="3" id="KW-0813">Transport</keyword>
<dbReference type="InterPro" id="IPR052599">
    <property type="entry name" value="SLC43A_AATransporter"/>
</dbReference>
<feature type="transmembrane region" description="Helical" evidence="7">
    <location>
        <begin position="477"/>
        <end position="494"/>
    </location>
</feature>
<keyword evidence="6 7" id="KW-0472">Membrane</keyword>
<dbReference type="OrthoDB" id="330047at2759"/>
<reference evidence="8" key="1">
    <citation type="submission" date="2020-10" db="EMBL/GenBank/DDBJ databases">
        <authorList>
            <person name="Roach M.J.R."/>
        </authorList>
    </citation>
    <scope>NUCLEOTIDE SEQUENCE</scope>
    <source>
        <strain evidence="8">CBS 1945</strain>
    </source>
</reference>
<organism evidence="8 9">
    <name type="scientific">Eeniella nana</name>
    <name type="common">Yeast</name>
    <name type="synonym">Brettanomyces nanus</name>
    <dbReference type="NCBI Taxonomy" id="13502"/>
    <lineage>
        <taxon>Eukaryota</taxon>
        <taxon>Fungi</taxon>
        <taxon>Dikarya</taxon>
        <taxon>Ascomycota</taxon>
        <taxon>Saccharomycotina</taxon>
        <taxon>Pichiomycetes</taxon>
        <taxon>Pichiales</taxon>
        <taxon>Pichiaceae</taxon>
        <taxon>Brettanomyces</taxon>
    </lineage>
</organism>
<feature type="transmembrane region" description="Helical" evidence="7">
    <location>
        <begin position="108"/>
        <end position="129"/>
    </location>
</feature>
<feature type="transmembrane region" description="Helical" evidence="7">
    <location>
        <begin position="28"/>
        <end position="51"/>
    </location>
</feature>
<feature type="transmembrane region" description="Helical" evidence="7">
    <location>
        <begin position="357"/>
        <end position="377"/>
    </location>
</feature>
<keyword evidence="5 7" id="KW-1133">Transmembrane helix</keyword>
<dbReference type="Gene3D" id="1.20.1250.20">
    <property type="entry name" value="MFS general substrate transporter like domains"/>
    <property type="match status" value="1"/>
</dbReference>
<name>A0A875S5R6_EENNA</name>
<dbReference type="KEGG" id="bnn:FOA43_001864"/>
<keyword evidence="9" id="KW-1185">Reference proteome</keyword>
<feature type="transmembrane region" description="Helical" evidence="7">
    <location>
        <begin position="168"/>
        <end position="192"/>
    </location>
</feature>
<dbReference type="PANTHER" id="PTHR20772">
    <property type="entry name" value="PROTEIN FMP42"/>
    <property type="match status" value="1"/>
</dbReference>
<protein>
    <recommendedName>
        <fullName evidence="10">Protein FMP42</fullName>
    </recommendedName>
</protein>
<evidence type="ECO:0000256" key="1">
    <source>
        <dbReference type="ARBA" id="ARBA00004141"/>
    </source>
</evidence>
<dbReference type="InterPro" id="IPR036259">
    <property type="entry name" value="MFS_trans_sf"/>
</dbReference>
<feature type="transmembrane region" description="Helical" evidence="7">
    <location>
        <begin position="141"/>
        <end position="162"/>
    </location>
</feature>
<dbReference type="PANTHER" id="PTHR20772:SF2">
    <property type="entry name" value="PROTEIN FMP42"/>
    <property type="match status" value="1"/>
</dbReference>